<feature type="transmembrane region" description="Helical" evidence="9">
    <location>
        <begin position="266"/>
        <end position="285"/>
    </location>
</feature>
<evidence type="ECO:0000256" key="6">
    <source>
        <dbReference type="ARBA" id="ARBA00022989"/>
    </source>
</evidence>
<reference evidence="10" key="1">
    <citation type="journal article" date="2021" name="Front. Microbiol.">
        <title>Comprehensive Comparative Genomics and Phenotyping of Methylobacterium Species.</title>
        <authorList>
            <person name="Alessa O."/>
            <person name="Ogura Y."/>
            <person name="Fujitani Y."/>
            <person name="Takami H."/>
            <person name="Hayashi T."/>
            <person name="Sahin N."/>
            <person name="Tani A."/>
        </authorList>
    </citation>
    <scope>NUCLEOTIDE SEQUENCE</scope>
    <source>
        <strain evidence="10">DSM 17168</strain>
    </source>
</reference>
<organism evidence="10 11">
    <name type="scientific">Methylobacterium isbiliense</name>
    <dbReference type="NCBI Taxonomy" id="315478"/>
    <lineage>
        <taxon>Bacteria</taxon>
        <taxon>Pseudomonadati</taxon>
        <taxon>Pseudomonadota</taxon>
        <taxon>Alphaproteobacteria</taxon>
        <taxon>Hyphomicrobiales</taxon>
        <taxon>Methylobacteriaceae</taxon>
        <taxon>Methylobacterium</taxon>
    </lineage>
</organism>
<feature type="transmembrane region" description="Helical" evidence="9">
    <location>
        <begin position="189"/>
        <end position="212"/>
    </location>
</feature>
<feature type="transmembrane region" description="Helical" evidence="9">
    <location>
        <begin position="139"/>
        <end position="160"/>
    </location>
</feature>
<comment type="caution">
    <text evidence="10">The sequence shown here is derived from an EMBL/GenBank/DDBJ whole genome shotgun (WGS) entry which is preliminary data.</text>
</comment>
<comment type="similarity">
    <text evidence="8">Belongs to the binding-protein-dependent transport system permease family. LivHM subfamily.</text>
</comment>
<keyword evidence="2" id="KW-0813">Transport</keyword>
<keyword evidence="6 9" id="KW-1133">Transmembrane helix</keyword>
<sequence>MDILLQVLANGLMLGGLFAIVSVGLTLIFGIVKVVNFAHGEFLMLGMYGTYLVTSALGLHPFVAVIAVVPVLFILGALTQRLLIQPLMASGDDHIQIFATVGLSTALINLALLVFGADIANTPPHGLRAPVEIGPVRVLTGQIVIFLAAIALVVGLQAFLARTQTGRAIRAVAQNRAAAELMGIDVKRIYALTFGIGAACVGVAAVLVAPLYPTSPNSGTYFVLTAFVVVVLGGLGSIGGAFAGSLLIGLIDSVAGFYVGSDMREIAVFGVFLLILILRPSGLFGSRLKLAHVSP</sequence>
<evidence type="ECO:0000256" key="9">
    <source>
        <dbReference type="SAM" id="Phobius"/>
    </source>
</evidence>
<keyword evidence="11" id="KW-1185">Reference proteome</keyword>
<dbReference type="CDD" id="cd06582">
    <property type="entry name" value="TM_PBP1_LivH_like"/>
    <property type="match status" value="1"/>
</dbReference>
<feature type="transmembrane region" description="Helical" evidence="9">
    <location>
        <begin position="242"/>
        <end position="260"/>
    </location>
</feature>
<evidence type="ECO:0000313" key="11">
    <source>
        <dbReference type="Proteomes" id="UP001055153"/>
    </source>
</evidence>
<proteinExistence type="inferred from homology"/>
<keyword evidence="4 9" id="KW-0812">Transmembrane</keyword>
<dbReference type="InterPro" id="IPR052157">
    <property type="entry name" value="BCAA_transport_permease"/>
</dbReference>
<evidence type="ECO:0000256" key="3">
    <source>
        <dbReference type="ARBA" id="ARBA00022475"/>
    </source>
</evidence>
<evidence type="ECO:0000256" key="4">
    <source>
        <dbReference type="ARBA" id="ARBA00022692"/>
    </source>
</evidence>
<dbReference type="EMBL" id="BPQQ01000065">
    <property type="protein sequence ID" value="GJE02946.1"/>
    <property type="molecule type" value="Genomic_DNA"/>
</dbReference>
<evidence type="ECO:0000256" key="5">
    <source>
        <dbReference type="ARBA" id="ARBA00022970"/>
    </source>
</evidence>
<keyword evidence="5" id="KW-0029">Amino-acid transport</keyword>
<dbReference type="PANTHER" id="PTHR11795">
    <property type="entry name" value="BRANCHED-CHAIN AMINO ACID TRANSPORT SYSTEM PERMEASE PROTEIN LIVH"/>
    <property type="match status" value="1"/>
</dbReference>
<feature type="transmembrane region" description="Helical" evidence="9">
    <location>
        <begin position="52"/>
        <end position="76"/>
    </location>
</feature>
<evidence type="ECO:0000256" key="2">
    <source>
        <dbReference type="ARBA" id="ARBA00022448"/>
    </source>
</evidence>
<dbReference type="Pfam" id="PF02653">
    <property type="entry name" value="BPD_transp_2"/>
    <property type="match status" value="1"/>
</dbReference>
<dbReference type="Proteomes" id="UP001055153">
    <property type="component" value="Unassembled WGS sequence"/>
</dbReference>
<keyword evidence="7 9" id="KW-0472">Membrane</keyword>
<keyword evidence="3" id="KW-1003">Cell membrane</keyword>
<feature type="transmembrane region" description="Helical" evidence="9">
    <location>
        <begin position="97"/>
        <end position="119"/>
    </location>
</feature>
<evidence type="ECO:0000256" key="1">
    <source>
        <dbReference type="ARBA" id="ARBA00004651"/>
    </source>
</evidence>
<feature type="transmembrane region" description="Helical" evidence="9">
    <location>
        <begin position="12"/>
        <end position="32"/>
    </location>
</feature>
<evidence type="ECO:0000313" key="10">
    <source>
        <dbReference type="EMBL" id="GJE02946.1"/>
    </source>
</evidence>
<gene>
    <name evidence="10" type="primary">livH_16</name>
    <name evidence="10" type="ORF">GMJLKIPL_4896</name>
</gene>
<accession>A0ABQ4SMM3</accession>
<dbReference type="RefSeq" id="WP_238240254.1">
    <property type="nucleotide sequence ID" value="NZ_BPQQ01000065.1"/>
</dbReference>
<dbReference type="InterPro" id="IPR001851">
    <property type="entry name" value="ABC_transp_permease"/>
</dbReference>
<reference evidence="10" key="2">
    <citation type="submission" date="2021-08" db="EMBL/GenBank/DDBJ databases">
        <authorList>
            <person name="Tani A."/>
            <person name="Ola A."/>
            <person name="Ogura Y."/>
            <person name="Katsura K."/>
            <person name="Hayashi T."/>
        </authorList>
    </citation>
    <scope>NUCLEOTIDE SEQUENCE</scope>
    <source>
        <strain evidence="10">DSM 17168</strain>
    </source>
</reference>
<name>A0ABQ4SMM3_9HYPH</name>
<protein>
    <submittedName>
        <fullName evidence="10">High-affinity branched-chain amino acid transport system permease protein LivH</fullName>
    </submittedName>
</protein>
<evidence type="ECO:0000256" key="7">
    <source>
        <dbReference type="ARBA" id="ARBA00023136"/>
    </source>
</evidence>
<dbReference type="PANTHER" id="PTHR11795:SF445">
    <property type="entry name" value="AMINO ACID ABC TRANSPORTER PERMEASE PROTEIN"/>
    <property type="match status" value="1"/>
</dbReference>
<comment type="subcellular location">
    <subcellularLocation>
        <location evidence="1">Cell membrane</location>
        <topology evidence="1">Multi-pass membrane protein</topology>
    </subcellularLocation>
</comment>
<evidence type="ECO:0000256" key="8">
    <source>
        <dbReference type="ARBA" id="ARBA00037998"/>
    </source>
</evidence>